<dbReference type="PANTHER" id="PTHR10336:SF11">
    <property type="entry name" value="1-PHOSPHATIDYLINOSITOL 4,5-BISPHOSPHATE PHOSPHODIESTERASE BETA-3"/>
    <property type="match status" value="1"/>
</dbReference>
<evidence type="ECO:0000256" key="14">
    <source>
        <dbReference type="ARBA" id="ARBA00023674"/>
    </source>
</evidence>
<feature type="region of interest" description="Disordered" evidence="19">
    <location>
        <begin position="512"/>
        <end position="544"/>
    </location>
</feature>
<evidence type="ECO:0000313" key="23">
    <source>
        <dbReference type="Proteomes" id="UP000694523"/>
    </source>
</evidence>
<evidence type="ECO:0000313" key="22">
    <source>
        <dbReference type="Ensembl" id="ENSNMLP00000027548.1"/>
    </source>
</evidence>
<evidence type="ECO:0000256" key="9">
    <source>
        <dbReference type="ARBA" id="ARBA00022963"/>
    </source>
</evidence>
<feature type="domain" description="C2" evidence="20">
    <location>
        <begin position="658"/>
        <end position="782"/>
    </location>
</feature>
<feature type="compositionally biased region" description="Basic and acidic residues" evidence="19">
    <location>
        <begin position="861"/>
        <end position="870"/>
    </location>
</feature>
<dbReference type="GO" id="GO:0004435">
    <property type="term" value="F:phosphatidylinositol-4,5-bisphosphate phospholipase C activity"/>
    <property type="evidence" value="ECO:0007669"/>
    <property type="project" value="UniProtKB-EC"/>
</dbReference>
<evidence type="ECO:0000256" key="4">
    <source>
        <dbReference type="ARBA" id="ARBA00012368"/>
    </source>
</evidence>
<organism evidence="22 23">
    <name type="scientific">Neogobius melanostomus</name>
    <name type="common">round goby</name>
    <dbReference type="NCBI Taxonomy" id="47308"/>
    <lineage>
        <taxon>Eukaryota</taxon>
        <taxon>Metazoa</taxon>
        <taxon>Chordata</taxon>
        <taxon>Craniata</taxon>
        <taxon>Vertebrata</taxon>
        <taxon>Euteleostomi</taxon>
        <taxon>Actinopterygii</taxon>
        <taxon>Neopterygii</taxon>
        <taxon>Teleostei</taxon>
        <taxon>Neoteleostei</taxon>
        <taxon>Acanthomorphata</taxon>
        <taxon>Gobiaria</taxon>
        <taxon>Gobiiformes</taxon>
        <taxon>Gobioidei</taxon>
        <taxon>Gobiidae</taxon>
        <taxon>Benthophilinae</taxon>
        <taxon>Neogobiini</taxon>
        <taxon>Neogobius</taxon>
    </lineage>
</organism>
<dbReference type="GO" id="GO:0005737">
    <property type="term" value="C:cytoplasm"/>
    <property type="evidence" value="ECO:0007669"/>
    <property type="project" value="UniProtKB-SubCell"/>
</dbReference>
<sequence>MAGAKPGVHALQLKPVCVHEALKKGGKFIKWDEVRVTVFEVEILDMSTIRDTRTGKYAKQPKDPKLREVLGFGKGENVEGKLVTVVYGTDLVNISYLNFQAMQEDTAKLWTSELFTLATNILSQNASRNTFLLKAYTRLKLQVTQDSKIGVKNVLKLFSDKKRVETALEQCGLINNKSEGIKPDDFTWDSFQKFLDSLCLRPEIQSIFEECGSKRKPFISLDQFMDFINRRQRDSRLNEVLYPPLKREQVRQIMERYETNSSQLERDQISLQAFCRYLGGEENGAVPPERLDLIDDMNQPLSHYFINSSHNTYLTVGQLTGLSSVEMYRQVLLTGCRCVELDCWKGRPPDEEPYITHGFTMTTEISFKEVIEAIAESAFKTSPWPLILSFENHVDSAKQQAKMAEYCRTIFGDALLIDPLEKYPLVPGQPLPSPQELMGKILIKNKKKHYHHRPSSSGSIRRREVDEQSPLANGNHLRTLVLCHWELLCSPPQLDSLYKSTLFNMAGVFPAAGGEGESEEDEEEPLTELKKPNSDEGTASSEVNATEEMSTLVNYIEPVKFKSFQVAKSKCLSARSSFTERNKFYEIYNKNQLSRIYPKGTRVDSSNYTPQLFWNVGCQMATLNFQTLDLPMQLNMGVFEYNGHSGYLLKPEFMRRMDKCFDPFTEDTVDGIVANTIKIRVMSGQFLTDKKVGVYVEVDMFGLPTDTKRKYRTKTSNGNSLDPVWDDETFEFNKVVLPTLASLRLAVFEENGKFIGHRILPVSAIRPGYRYINLKNELNQPLLLPSLLVCTEAHDYIPNEHLEYAEALINPIKHVSQLDKRETQLAVLLDTEEVNPMDTRTEKKELQRMLDRKRQNSISEARSRDTDKAEASAGEKVPFKSLQIKTALEMEPKIHSNELD</sequence>
<dbReference type="GO" id="GO:0005509">
    <property type="term" value="F:calcium ion binding"/>
    <property type="evidence" value="ECO:0007669"/>
    <property type="project" value="InterPro"/>
</dbReference>
<keyword evidence="23" id="KW-1185">Reference proteome</keyword>
<evidence type="ECO:0000256" key="17">
    <source>
        <dbReference type="PIRSR" id="PIRSR000956-2"/>
    </source>
</evidence>
<keyword evidence="12" id="KW-0807">Transducer</keyword>
<dbReference type="GO" id="GO:0005516">
    <property type="term" value="F:calmodulin binding"/>
    <property type="evidence" value="ECO:0007669"/>
    <property type="project" value="TreeGrafter"/>
</dbReference>
<dbReference type="SUPFAM" id="SSF47473">
    <property type="entry name" value="EF-hand"/>
    <property type="match status" value="1"/>
</dbReference>
<dbReference type="Gene3D" id="2.60.40.150">
    <property type="entry name" value="C2 domain"/>
    <property type="match status" value="1"/>
</dbReference>
<evidence type="ECO:0000256" key="11">
    <source>
        <dbReference type="ARBA" id="ARBA00023136"/>
    </source>
</evidence>
<dbReference type="CDD" id="cd08591">
    <property type="entry name" value="PI-PLCc_beta"/>
    <property type="match status" value="1"/>
</dbReference>
<dbReference type="InterPro" id="IPR017946">
    <property type="entry name" value="PLC-like_Pdiesterase_TIM-brl"/>
</dbReference>
<dbReference type="InterPro" id="IPR011992">
    <property type="entry name" value="EF-hand-dom_pair"/>
</dbReference>
<dbReference type="PROSITE" id="PS50007">
    <property type="entry name" value="PIPLC_X_DOMAIN"/>
    <property type="match status" value="1"/>
</dbReference>
<dbReference type="InterPro" id="IPR016280">
    <property type="entry name" value="PLC-beta"/>
</dbReference>
<proteinExistence type="predicted"/>
<dbReference type="GO" id="GO:0051209">
    <property type="term" value="P:release of sequestered calcium ion into cytosol"/>
    <property type="evidence" value="ECO:0007669"/>
    <property type="project" value="TreeGrafter"/>
</dbReference>
<dbReference type="Gene3D" id="2.30.29.240">
    <property type="match status" value="1"/>
</dbReference>
<feature type="region of interest" description="Disordered" evidence="19">
    <location>
        <begin position="838"/>
        <end position="876"/>
    </location>
</feature>
<feature type="active site" evidence="16">
    <location>
        <position position="357"/>
    </location>
</feature>
<dbReference type="Gene3D" id="3.20.20.190">
    <property type="entry name" value="Phosphatidylinositol (PI) phosphodiesterase"/>
    <property type="match status" value="1"/>
</dbReference>
<dbReference type="FunFam" id="1.10.238.10:FF:000048">
    <property type="entry name" value="1-phosphatidylinositol 4,5-bisphosphate phosphodiesterase"/>
    <property type="match status" value="1"/>
</dbReference>
<evidence type="ECO:0000256" key="15">
    <source>
        <dbReference type="ARBA" id="ARBA00023726"/>
    </source>
</evidence>
<dbReference type="InterPro" id="IPR001711">
    <property type="entry name" value="PLipase_C_Pinositol-sp_Y"/>
</dbReference>
<dbReference type="InterPro" id="IPR037862">
    <property type="entry name" value="PLC-beta_PH"/>
</dbReference>
<reference evidence="22" key="1">
    <citation type="submission" date="2025-08" db="UniProtKB">
        <authorList>
            <consortium name="Ensembl"/>
        </authorList>
    </citation>
    <scope>IDENTIFICATION</scope>
</reference>
<evidence type="ECO:0000259" key="21">
    <source>
        <dbReference type="PROSITE" id="PS50008"/>
    </source>
</evidence>
<dbReference type="InterPro" id="IPR035892">
    <property type="entry name" value="C2_domain_sf"/>
</dbReference>
<feature type="binding site" evidence="17">
    <location>
        <position position="342"/>
    </location>
    <ligand>
        <name>Ca(2+)</name>
        <dbReference type="ChEBI" id="CHEBI:29108"/>
    </ligand>
</feature>
<dbReference type="Proteomes" id="UP000694523">
    <property type="component" value="Unplaced"/>
</dbReference>
<feature type="compositionally biased region" description="Polar residues" evidence="19">
    <location>
        <begin position="535"/>
        <end position="544"/>
    </location>
</feature>
<evidence type="ECO:0000256" key="3">
    <source>
        <dbReference type="ARBA" id="ARBA00004496"/>
    </source>
</evidence>
<evidence type="ECO:0000256" key="2">
    <source>
        <dbReference type="ARBA" id="ARBA00004370"/>
    </source>
</evidence>
<dbReference type="PIRSF" id="PIRSF000956">
    <property type="entry name" value="PLC-beta"/>
    <property type="match status" value="1"/>
</dbReference>
<evidence type="ECO:0000256" key="12">
    <source>
        <dbReference type="ARBA" id="ARBA00023224"/>
    </source>
</evidence>
<keyword evidence="8 17" id="KW-0106">Calcium</keyword>
<dbReference type="SUPFAM" id="SSF51695">
    <property type="entry name" value="PLC-like phosphodiesterases"/>
    <property type="match status" value="1"/>
</dbReference>
<evidence type="ECO:0000256" key="8">
    <source>
        <dbReference type="ARBA" id="ARBA00022837"/>
    </source>
</evidence>
<dbReference type="SMART" id="SM00239">
    <property type="entry name" value="C2"/>
    <property type="match status" value="1"/>
</dbReference>
<feature type="compositionally biased region" description="Basic and acidic residues" evidence="19">
    <location>
        <begin position="839"/>
        <end position="854"/>
    </location>
</feature>
<dbReference type="SMART" id="SM00149">
    <property type="entry name" value="PLCYc"/>
    <property type="match status" value="1"/>
</dbReference>
<dbReference type="InterPro" id="IPR000909">
    <property type="entry name" value="PLipase_C_PInositol-sp_X_dom"/>
</dbReference>
<dbReference type="FunFam" id="3.20.20.190:FF:000084">
    <property type="match status" value="1"/>
</dbReference>
<dbReference type="EC" id="3.1.4.11" evidence="4 18"/>
<feature type="region of interest" description="Disordered" evidence="19">
    <location>
        <begin position="446"/>
        <end position="468"/>
    </location>
</feature>
<keyword evidence="6" id="KW-0597">Phosphoprotein</keyword>
<accession>A0A8C6U4J1</accession>
<evidence type="ECO:0000256" key="16">
    <source>
        <dbReference type="PIRSR" id="PIRSR000956-1"/>
    </source>
</evidence>
<reference evidence="22" key="2">
    <citation type="submission" date="2025-09" db="UniProtKB">
        <authorList>
            <consortium name="Ensembl"/>
        </authorList>
    </citation>
    <scope>IDENTIFICATION</scope>
</reference>
<dbReference type="Pfam" id="PF17787">
    <property type="entry name" value="PH_14"/>
    <property type="match status" value="1"/>
</dbReference>
<keyword evidence="17" id="KW-0479">Metal-binding</keyword>
<dbReference type="GO" id="GO:0007186">
    <property type="term" value="P:G protein-coupled receptor signaling pathway"/>
    <property type="evidence" value="ECO:0007669"/>
    <property type="project" value="TreeGrafter"/>
</dbReference>
<dbReference type="GO" id="GO:0048015">
    <property type="term" value="P:phosphatidylinositol-mediated signaling"/>
    <property type="evidence" value="ECO:0007669"/>
    <property type="project" value="TreeGrafter"/>
</dbReference>
<dbReference type="InterPro" id="IPR053945">
    <property type="entry name" value="PLCB1-4-like_EFh"/>
</dbReference>
<evidence type="ECO:0000259" key="20">
    <source>
        <dbReference type="PROSITE" id="PS50004"/>
    </source>
</evidence>
<keyword evidence="11" id="KW-0472">Membrane</keyword>
<protein>
    <recommendedName>
        <fullName evidence="4 18">Phosphoinositide phospholipase C</fullName>
        <ecNumber evidence="4 18">3.1.4.11</ecNumber>
    </recommendedName>
</protein>
<dbReference type="Ensembl" id="ENSNMLT00000030774.1">
    <property type="protein sequence ID" value="ENSNMLP00000027548.1"/>
    <property type="gene ID" value="ENSNMLG00000017382.1"/>
</dbReference>
<feature type="compositionally biased region" description="Acidic residues" evidence="19">
    <location>
        <begin position="516"/>
        <end position="526"/>
    </location>
</feature>
<comment type="cofactor">
    <cofactor evidence="17">
        <name>Ca(2+)</name>
        <dbReference type="ChEBI" id="CHEBI:29108"/>
    </cofactor>
    <text evidence="17">Binds 1 Ca(2+) ion per subunit.</text>
</comment>
<feature type="binding site" evidence="17">
    <location>
        <position position="311"/>
    </location>
    <ligand>
        <name>Ca(2+)</name>
        <dbReference type="ChEBI" id="CHEBI:29108"/>
    </ligand>
</feature>
<comment type="catalytic activity">
    <reaction evidence="14">
        <text>a 1,2-diacyl-sn-glycero-3-phospho-(1D-myo-inositol-4,5-bisphosphate) + H2O = 1D-myo-inositol 1,4,5-trisphosphate + a 1,2-diacyl-sn-glycerol + H(+)</text>
        <dbReference type="Rhea" id="RHEA:33179"/>
        <dbReference type="ChEBI" id="CHEBI:15377"/>
        <dbReference type="ChEBI" id="CHEBI:15378"/>
        <dbReference type="ChEBI" id="CHEBI:17815"/>
        <dbReference type="ChEBI" id="CHEBI:58456"/>
        <dbReference type="ChEBI" id="CHEBI:203600"/>
        <dbReference type="EC" id="3.1.4.11"/>
    </reaction>
    <physiologicalReaction direction="left-to-right" evidence="14">
        <dbReference type="Rhea" id="RHEA:33180"/>
    </physiologicalReaction>
</comment>
<dbReference type="Pfam" id="PF00388">
    <property type="entry name" value="PI-PLC-X"/>
    <property type="match status" value="1"/>
</dbReference>
<dbReference type="GO" id="GO:0016042">
    <property type="term" value="P:lipid catabolic process"/>
    <property type="evidence" value="ECO:0007669"/>
    <property type="project" value="UniProtKB-KW"/>
</dbReference>
<name>A0A8C6U4J1_9GOBI</name>
<keyword evidence="7 18" id="KW-0378">Hydrolase</keyword>
<evidence type="ECO:0000256" key="19">
    <source>
        <dbReference type="SAM" id="MobiDB-lite"/>
    </source>
</evidence>
<keyword evidence="10 18" id="KW-0443">Lipid metabolism</keyword>
<feature type="domain" description="PI-PLC Y-box" evidence="21">
    <location>
        <begin position="549"/>
        <end position="655"/>
    </location>
</feature>
<dbReference type="Pfam" id="PF22631">
    <property type="entry name" value="PLCB1-4-like_EFh"/>
    <property type="match status" value="1"/>
</dbReference>
<evidence type="ECO:0000256" key="1">
    <source>
        <dbReference type="ARBA" id="ARBA00004123"/>
    </source>
</evidence>
<dbReference type="GO" id="GO:0046488">
    <property type="term" value="P:phosphatidylinositol metabolic process"/>
    <property type="evidence" value="ECO:0007669"/>
    <property type="project" value="TreeGrafter"/>
</dbReference>
<evidence type="ECO:0000256" key="10">
    <source>
        <dbReference type="ARBA" id="ARBA00023098"/>
    </source>
</evidence>
<keyword evidence="9 18" id="KW-0442">Lipid degradation</keyword>
<dbReference type="GO" id="GO:0016020">
    <property type="term" value="C:membrane"/>
    <property type="evidence" value="ECO:0007669"/>
    <property type="project" value="UniProtKB-SubCell"/>
</dbReference>
<keyword evidence="13" id="KW-0539">Nucleus</keyword>
<dbReference type="CDD" id="cd13361">
    <property type="entry name" value="PH_PLC_beta"/>
    <property type="match status" value="1"/>
</dbReference>
<feature type="binding site" evidence="17">
    <location>
        <position position="340"/>
    </location>
    <ligand>
        <name>Ca(2+)</name>
        <dbReference type="ChEBI" id="CHEBI:29108"/>
    </ligand>
</feature>
<dbReference type="InterPro" id="IPR000008">
    <property type="entry name" value="C2_dom"/>
</dbReference>
<dbReference type="AlphaFoldDB" id="A0A8C6U4J1"/>
<dbReference type="PROSITE" id="PS50004">
    <property type="entry name" value="C2"/>
    <property type="match status" value="1"/>
</dbReference>
<dbReference type="FunFam" id="2.60.40.150:FF:000008">
    <property type="entry name" value="1-phosphatidylinositol 4,5-bisphosphate phosphodiesterase"/>
    <property type="match status" value="1"/>
</dbReference>
<dbReference type="SMART" id="SM00148">
    <property type="entry name" value="PLCXc"/>
    <property type="match status" value="1"/>
</dbReference>
<dbReference type="PROSITE" id="PS50008">
    <property type="entry name" value="PIPLC_Y_DOMAIN"/>
    <property type="match status" value="1"/>
</dbReference>
<dbReference type="PANTHER" id="PTHR10336">
    <property type="entry name" value="PHOSPHOINOSITIDE-SPECIFIC PHOSPHOLIPASE C FAMILY PROTEIN"/>
    <property type="match status" value="1"/>
</dbReference>
<dbReference type="Pfam" id="PF00387">
    <property type="entry name" value="PI-PLC-Y"/>
    <property type="match status" value="1"/>
</dbReference>
<dbReference type="SUPFAM" id="SSF50729">
    <property type="entry name" value="PH domain-like"/>
    <property type="match status" value="1"/>
</dbReference>
<dbReference type="SUPFAM" id="SSF49562">
    <property type="entry name" value="C2 domain (Calcium/lipid-binding domain, CaLB)"/>
    <property type="match status" value="1"/>
</dbReference>
<dbReference type="Gene3D" id="1.10.238.10">
    <property type="entry name" value="EF-hand"/>
    <property type="match status" value="1"/>
</dbReference>
<evidence type="ECO:0000256" key="7">
    <source>
        <dbReference type="ARBA" id="ARBA00022801"/>
    </source>
</evidence>
<comment type="catalytic activity">
    <reaction evidence="15">
        <text>a 1,2-diacyl-sn-glycero-3-phospho-(1D-myo-inositol) + H2O = 1D-myo-inositol 1-phosphate + a 1,2-diacyl-sn-glycerol + H(+)</text>
        <dbReference type="Rhea" id="RHEA:43484"/>
        <dbReference type="ChEBI" id="CHEBI:15377"/>
        <dbReference type="ChEBI" id="CHEBI:15378"/>
        <dbReference type="ChEBI" id="CHEBI:17815"/>
        <dbReference type="ChEBI" id="CHEBI:57880"/>
        <dbReference type="ChEBI" id="CHEBI:58433"/>
    </reaction>
    <physiologicalReaction direction="left-to-right" evidence="15">
        <dbReference type="Rhea" id="RHEA:43485"/>
    </physiologicalReaction>
</comment>
<dbReference type="CDD" id="cd00275">
    <property type="entry name" value="C2_PLC_like"/>
    <property type="match status" value="1"/>
</dbReference>
<evidence type="ECO:0000256" key="18">
    <source>
        <dbReference type="RuleBase" id="RU361133"/>
    </source>
</evidence>
<feature type="active site" evidence="16">
    <location>
        <position position="310"/>
    </location>
</feature>
<evidence type="ECO:0000256" key="13">
    <source>
        <dbReference type="ARBA" id="ARBA00023242"/>
    </source>
</evidence>
<dbReference type="GO" id="GO:0005634">
    <property type="term" value="C:nucleus"/>
    <property type="evidence" value="ECO:0007669"/>
    <property type="project" value="UniProtKB-SubCell"/>
</dbReference>
<feature type="binding site" evidence="17">
    <location>
        <position position="391"/>
    </location>
    <ligand>
        <name>Ca(2+)</name>
        <dbReference type="ChEBI" id="CHEBI:29108"/>
    </ligand>
</feature>
<comment type="subcellular location">
    <subcellularLocation>
        <location evidence="3">Cytoplasm</location>
    </subcellularLocation>
    <subcellularLocation>
        <location evidence="2">Membrane</location>
    </subcellularLocation>
    <subcellularLocation>
        <location evidence="1">Nucleus</location>
    </subcellularLocation>
</comment>
<keyword evidence="5" id="KW-0963">Cytoplasm</keyword>
<dbReference type="InterPro" id="IPR001192">
    <property type="entry name" value="PI-PLC_fam"/>
</dbReference>
<dbReference type="PRINTS" id="PR00390">
    <property type="entry name" value="PHPHLIPASEC"/>
</dbReference>
<evidence type="ECO:0000256" key="6">
    <source>
        <dbReference type="ARBA" id="ARBA00022553"/>
    </source>
</evidence>
<evidence type="ECO:0000256" key="5">
    <source>
        <dbReference type="ARBA" id="ARBA00022490"/>
    </source>
</evidence>